<organism evidence="1 2">
    <name type="scientific">Holdemania filiformis DSM 12042</name>
    <dbReference type="NCBI Taxonomy" id="545696"/>
    <lineage>
        <taxon>Bacteria</taxon>
        <taxon>Bacillati</taxon>
        <taxon>Bacillota</taxon>
        <taxon>Erysipelotrichia</taxon>
        <taxon>Erysipelotrichales</taxon>
        <taxon>Erysipelotrichaceae</taxon>
        <taxon>Holdemania</taxon>
    </lineage>
</organism>
<dbReference type="HOGENOM" id="CLU_1523144_0_0_9"/>
<dbReference type="EMBL" id="ACCF01000031">
    <property type="protein sequence ID" value="EEF69354.1"/>
    <property type="molecule type" value="Genomic_DNA"/>
</dbReference>
<accession>B9Y3W3</accession>
<reference evidence="1 2" key="2">
    <citation type="submission" date="2009-02" db="EMBL/GenBank/DDBJ databases">
        <title>Draft genome sequence of Holdemania filiformis DSM 12042.</title>
        <authorList>
            <person name="Sudarsanam P."/>
            <person name="Ley R."/>
            <person name="Guruge J."/>
            <person name="Turnbaugh P.J."/>
            <person name="Mahowald M."/>
            <person name="Liep D."/>
            <person name="Gordon J."/>
        </authorList>
    </citation>
    <scope>NUCLEOTIDE SEQUENCE [LARGE SCALE GENOMIC DNA]</scope>
    <source>
        <strain evidence="1 2">DSM 12042</strain>
    </source>
</reference>
<proteinExistence type="predicted"/>
<evidence type="ECO:0000313" key="2">
    <source>
        <dbReference type="Proteomes" id="UP000005950"/>
    </source>
</evidence>
<reference evidence="1 2" key="1">
    <citation type="submission" date="2008-12" db="EMBL/GenBank/DDBJ databases">
        <authorList>
            <person name="Fulton L."/>
            <person name="Clifton S."/>
            <person name="Fulton B."/>
            <person name="Xu J."/>
            <person name="Minx P."/>
            <person name="Pepin K.H."/>
            <person name="Johnson M."/>
            <person name="Bhonagiri V."/>
            <person name="Nash W.E."/>
            <person name="Mardis E.R."/>
            <person name="Wilson R.K."/>
        </authorList>
    </citation>
    <scope>NUCLEOTIDE SEQUENCE [LARGE SCALE GENOMIC DNA]</scope>
    <source>
        <strain evidence="1 2">DSM 12042</strain>
    </source>
</reference>
<dbReference type="STRING" id="545696.HOLDEFILI_00493"/>
<protein>
    <submittedName>
        <fullName evidence="1">Uncharacterized protein</fullName>
    </submittedName>
</protein>
<evidence type="ECO:0000313" key="1">
    <source>
        <dbReference type="EMBL" id="EEF69354.1"/>
    </source>
</evidence>
<sequence length="176" mass="20083">MIISVTNIVEIKKIRILFISAYSLFLKHSIMMISKGTGWVIRMNKKQTKIIGNTLVEEYAVPLKTEENATLQLLEYADRIANLDAFIVDYIRLEELQMYSEDRGIPVYTDVESLAIVKHDLAKESIRTCLVKGFYMNIDLSVIVDMQSKTIRFNRSRFSTLNTDDIIAAVAGTPQL</sequence>
<dbReference type="AlphaFoldDB" id="B9Y3W3"/>
<comment type="caution">
    <text evidence="1">The sequence shown here is derived from an EMBL/GenBank/DDBJ whole genome shotgun (WGS) entry which is preliminary data.</text>
</comment>
<name>B9Y3W3_9FIRM</name>
<dbReference type="Proteomes" id="UP000005950">
    <property type="component" value="Unassembled WGS sequence"/>
</dbReference>
<gene>
    <name evidence="1" type="ORF">HOLDEFILI_00493</name>
</gene>